<sequence>MDLLDFSGEDMYFDEPVSPDVEALLLDAAHRYGEEAAERSLLQAYFLEPSHLTVLVALYRYFYYQHRYREALITADRAILITAQRLELPTSWRDLSEANLAQSALTSMSLTRFLLLALKGSSYLLLRLGEPVEALERLETLVLIDTSDRLGLQELLQLARSAVAEHQATAPAR</sequence>
<evidence type="ECO:0008006" key="3">
    <source>
        <dbReference type="Google" id="ProtNLM"/>
    </source>
</evidence>
<accession>A0A6N8EBV6</accession>
<reference evidence="1 2" key="1">
    <citation type="submission" date="2019-11" db="EMBL/GenBank/DDBJ databases">
        <title>Whole-genome sequence of the anaerobic purple sulfur bacterium Allochromatium palmeri DSM 15591.</title>
        <authorList>
            <person name="Kyndt J.A."/>
            <person name="Meyer T.E."/>
        </authorList>
    </citation>
    <scope>NUCLEOTIDE SEQUENCE [LARGE SCALE GENOMIC DNA]</scope>
    <source>
        <strain evidence="1 2">DSM 15591</strain>
    </source>
</reference>
<evidence type="ECO:0000313" key="1">
    <source>
        <dbReference type="EMBL" id="MTW21655.1"/>
    </source>
</evidence>
<evidence type="ECO:0000313" key="2">
    <source>
        <dbReference type="Proteomes" id="UP000434044"/>
    </source>
</evidence>
<name>A0A6N8EBV6_9GAMM</name>
<dbReference type="AlphaFoldDB" id="A0A6N8EBV6"/>
<keyword evidence="2" id="KW-1185">Reference proteome</keyword>
<comment type="caution">
    <text evidence="1">The sequence shown here is derived from an EMBL/GenBank/DDBJ whole genome shotgun (WGS) entry which is preliminary data.</text>
</comment>
<protein>
    <recommendedName>
        <fullName evidence="3">Tetratricopeptide repeat protein</fullName>
    </recommendedName>
</protein>
<dbReference type="OrthoDB" id="9812003at2"/>
<proteinExistence type="predicted"/>
<dbReference type="RefSeq" id="WP_155450241.1">
    <property type="nucleotide sequence ID" value="NZ_WNKT01000022.1"/>
</dbReference>
<gene>
    <name evidence="1" type="ORF">GJ668_11205</name>
</gene>
<dbReference type="EMBL" id="WNKT01000022">
    <property type="protein sequence ID" value="MTW21655.1"/>
    <property type="molecule type" value="Genomic_DNA"/>
</dbReference>
<dbReference type="Proteomes" id="UP000434044">
    <property type="component" value="Unassembled WGS sequence"/>
</dbReference>
<organism evidence="1 2">
    <name type="scientific">Allochromatium palmeri</name>
    <dbReference type="NCBI Taxonomy" id="231048"/>
    <lineage>
        <taxon>Bacteria</taxon>
        <taxon>Pseudomonadati</taxon>
        <taxon>Pseudomonadota</taxon>
        <taxon>Gammaproteobacteria</taxon>
        <taxon>Chromatiales</taxon>
        <taxon>Chromatiaceae</taxon>
        <taxon>Allochromatium</taxon>
    </lineage>
</organism>